<sequence>MKWMLRLLSYPFIGLIRVYQYIISPALGPNKCRYTPTCSQYAAEALKKHGIIKGMVLAIKRIASCRPGGGSGYDPVP</sequence>
<comment type="subcellular location">
    <subcellularLocation>
        <location evidence="1">Cell membrane</location>
        <topology evidence="1">Peripheral membrane protein</topology>
        <orientation evidence="1">Cytoplasmic side</orientation>
    </subcellularLocation>
</comment>
<keyword evidence="3" id="KW-1185">Reference proteome</keyword>
<gene>
    <name evidence="2" type="ORF">GCM10011379_53450</name>
</gene>
<dbReference type="AlphaFoldDB" id="A0A917MZB1"/>
<keyword evidence="1" id="KW-1003">Cell membrane</keyword>
<dbReference type="Proteomes" id="UP000627292">
    <property type="component" value="Unassembled WGS sequence"/>
</dbReference>
<dbReference type="GO" id="GO:0005886">
    <property type="term" value="C:plasma membrane"/>
    <property type="evidence" value="ECO:0007669"/>
    <property type="project" value="UniProtKB-SubCell"/>
</dbReference>
<evidence type="ECO:0000313" key="2">
    <source>
        <dbReference type="EMBL" id="GGH81287.1"/>
    </source>
</evidence>
<protein>
    <recommendedName>
        <fullName evidence="1">Putative membrane protein insertion efficiency factor</fullName>
    </recommendedName>
</protein>
<evidence type="ECO:0000313" key="3">
    <source>
        <dbReference type="Proteomes" id="UP000627292"/>
    </source>
</evidence>
<dbReference type="EMBL" id="BMIB01000006">
    <property type="protein sequence ID" value="GGH81287.1"/>
    <property type="molecule type" value="Genomic_DNA"/>
</dbReference>
<name>A0A917MZB1_9BACT</name>
<dbReference type="Pfam" id="PF01809">
    <property type="entry name" value="YidD"/>
    <property type="match status" value="1"/>
</dbReference>
<comment type="similarity">
    <text evidence="1">Belongs to the UPF0161 family.</text>
</comment>
<reference evidence="2" key="1">
    <citation type="journal article" date="2014" name="Int. J. Syst. Evol. Microbiol.">
        <title>Complete genome sequence of Corynebacterium casei LMG S-19264T (=DSM 44701T), isolated from a smear-ripened cheese.</title>
        <authorList>
            <consortium name="US DOE Joint Genome Institute (JGI-PGF)"/>
            <person name="Walter F."/>
            <person name="Albersmeier A."/>
            <person name="Kalinowski J."/>
            <person name="Ruckert C."/>
        </authorList>
    </citation>
    <scope>NUCLEOTIDE SEQUENCE</scope>
    <source>
        <strain evidence="2">CGMCC 1.15290</strain>
    </source>
</reference>
<dbReference type="SMART" id="SM01234">
    <property type="entry name" value="Haemolytic"/>
    <property type="match status" value="1"/>
</dbReference>
<dbReference type="InterPro" id="IPR002696">
    <property type="entry name" value="Membr_insert_effic_factor_YidD"/>
</dbReference>
<comment type="function">
    <text evidence="1">Could be involved in insertion of integral membrane proteins into the membrane.</text>
</comment>
<proteinExistence type="inferred from homology"/>
<dbReference type="PANTHER" id="PTHR33383">
    <property type="entry name" value="MEMBRANE PROTEIN INSERTION EFFICIENCY FACTOR-RELATED"/>
    <property type="match status" value="1"/>
</dbReference>
<evidence type="ECO:0000256" key="1">
    <source>
        <dbReference type="HAMAP-Rule" id="MF_00386"/>
    </source>
</evidence>
<dbReference type="RefSeq" id="WP_188958408.1">
    <property type="nucleotide sequence ID" value="NZ_BMIB01000006.1"/>
</dbReference>
<dbReference type="NCBIfam" id="TIGR00278">
    <property type="entry name" value="membrane protein insertion efficiency factor YidD"/>
    <property type="match status" value="1"/>
</dbReference>
<organism evidence="2 3">
    <name type="scientific">Filimonas zeae</name>
    <dbReference type="NCBI Taxonomy" id="1737353"/>
    <lineage>
        <taxon>Bacteria</taxon>
        <taxon>Pseudomonadati</taxon>
        <taxon>Bacteroidota</taxon>
        <taxon>Chitinophagia</taxon>
        <taxon>Chitinophagales</taxon>
        <taxon>Chitinophagaceae</taxon>
        <taxon>Filimonas</taxon>
    </lineage>
</organism>
<keyword evidence="1" id="KW-0472">Membrane</keyword>
<comment type="caution">
    <text evidence="2">The sequence shown here is derived from an EMBL/GenBank/DDBJ whole genome shotgun (WGS) entry which is preliminary data.</text>
</comment>
<dbReference type="PANTHER" id="PTHR33383:SF1">
    <property type="entry name" value="MEMBRANE PROTEIN INSERTION EFFICIENCY FACTOR-RELATED"/>
    <property type="match status" value="1"/>
</dbReference>
<reference evidence="2" key="2">
    <citation type="submission" date="2020-09" db="EMBL/GenBank/DDBJ databases">
        <authorList>
            <person name="Sun Q."/>
            <person name="Zhou Y."/>
        </authorList>
    </citation>
    <scope>NUCLEOTIDE SEQUENCE</scope>
    <source>
        <strain evidence="2">CGMCC 1.15290</strain>
    </source>
</reference>
<accession>A0A917MZB1</accession>
<dbReference type="HAMAP" id="MF_00386">
    <property type="entry name" value="UPF0161_YidD"/>
    <property type="match status" value="1"/>
</dbReference>